<dbReference type="GO" id="GO:0020037">
    <property type="term" value="F:heme binding"/>
    <property type="evidence" value="ECO:0007669"/>
    <property type="project" value="InterPro"/>
</dbReference>
<keyword evidence="8" id="KW-0560">Oxidoreductase</keyword>
<keyword evidence="9 10" id="KW-0408">Iron</keyword>
<evidence type="ECO:0000256" key="3">
    <source>
        <dbReference type="ARBA" id="ARBA00004721"/>
    </source>
</evidence>
<comment type="pathway">
    <text evidence="3">Secondary metabolite biosynthesis; terpenoid biosynthesis.</text>
</comment>
<dbReference type="Gene3D" id="3.80.10.10">
    <property type="entry name" value="Ribonuclease Inhibitor"/>
    <property type="match status" value="1"/>
</dbReference>
<evidence type="ECO:0000256" key="9">
    <source>
        <dbReference type="ARBA" id="ARBA00023004"/>
    </source>
</evidence>
<dbReference type="Pfam" id="PF24758">
    <property type="entry name" value="LRR_At5g56370"/>
    <property type="match status" value="1"/>
</dbReference>
<reference evidence="12" key="1">
    <citation type="journal article" date="2022" name="Plant J.">
        <title>Strategies of tolerance reflected in two North American maple genomes.</title>
        <authorList>
            <person name="McEvoy S.L."/>
            <person name="Sezen U.U."/>
            <person name="Trouern-Trend A."/>
            <person name="McMahon S.M."/>
            <person name="Schaberg P.G."/>
            <person name="Yang J."/>
            <person name="Wegrzyn J.L."/>
            <person name="Swenson N.G."/>
        </authorList>
    </citation>
    <scope>NUCLEOTIDE SEQUENCE</scope>
    <source>
        <strain evidence="12">NS2018</strain>
    </source>
</reference>
<keyword evidence="6 10" id="KW-0479">Metal-binding</keyword>
<dbReference type="SUPFAM" id="SSF48264">
    <property type="entry name" value="Cytochrome P450"/>
    <property type="match status" value="1"/>
</dbReference>
<reference evidence="12" key="2">
    <citation type="submission" date="2023-06" db="EMBL/GenBank/DDBJ databases">
        <authorList>
            <person name="Swenson N.G."/>
            <person name="Wegrzyn J.L."/>
            <person name="Mcevoy S.L."/>
        </authorList>
    </citation>
    <scope>NUCLEOTIDE SEQUENCE</scope>
    <source>
        <strain evidence="12">NS2018</strain>
        <tissue evidence="12">Leaf</tissue>
    </source>
</reference>
<keyword evidence="10" id="KW-0349">Heme</keyword>
<sequence>MNPAIYLTLILILLPVYIILTRKTSKKLPPGSLGLPIIGQSLSFLRALQTDTAEKWFQDRIRKYGPVSKLSLFGTPTVFLHGQAANKLVYTFDGNTLANQQPPSIRRICGEKNITELRGDEHKRVRDALVSFLKPEVLKQYVGKMDGEIRKHLDMHWHGKQKVTVMPLMKALTFDIMSSLIFGIEQGATRNALVELFEHMMDGLVSIPINLPFTQFNRSLNESAKVRTMITNLIHVKRAALKQNTALLRQDFITCLLDIQSKGNSIVISDEEIVDNSIIVMIAGHDTSATLLTFLVRLLASDPSVRANIVQEQEEIARNKASGEHLTWDDIGKMKYTWRVALETLRMDPPLLGSFRRALRDIEYQGYTIPKGWQVMLASSVTHMDEQLFPDPSKFDPARFEKQAPPFSFVAFGGGPRICPGYEFARIETLATIHYLVTQFTWKLCCNDNSFSRKPFPVFRQDGNEGNHGTLFVNFVEHVLHRSQSKSIQKFHINTRYDFQESDAARLIEFVCWAVDHNVCSLTLKFNFAKVETPMKRLPQSMLTCKSLVKLSLGFSDFVLDIPDYTVCFSCLKFLSIYVCHPNSNSLQKLFRSCPILEELKIKGWCEDGNALTFDINMPTLKKLKIHYWTDLLVHRFVVRAGNLEYLDLWNDDLACVLVGETPFLNKVILGNGVIVRLLNGHPEDEDSMRATEFFRAISGIRFLSLGINLINLNTVLCPPLYGNLPLFPNLIYLYLGIDIVGGYALLVQVFNNSPNLEILVLEEEYYFNREGVVPFELEFVPSCMLLHLKEVHLFLVDTNGQALEVIKWLLENSNVLERFLAYINLSQQEDEQKRQNEILNIPRASHICEIEFVDYSCKEKLRSNRLSYINIDSHFTMQP</sequence>
<dbReference type="InterPro" id="IPR006566">
    <property type="entry name" value="FBD"/>
</dbReference>
<dbReference type="PANTHER" id="PTHR24286">
    <property type="entry name" value="CYTOCHROME P450 26"/>
    <property type="match status" value="1"/>
</dbReference>
<dbReference type="PRINTS" id="PR00385">
    <property type="entry name" value="P450"/>
</dbReference>
<dbReference type="Gene3D" id="1.10.630.10">
    <property type="entry name" value="Cytochrome P450"/>
    <property type="match status" value="1"/>
</dbReference>
<keyword evidence="5" id="KW-0812">Transmembrane</keyword>
<dbReference type="PRINTS" id="PR00463">
    <property type="entry name" value="EP450I"/>
</dbReference>
<accession>A0AA39VFJ3</accession>
<dbReference type="InterPro" id="IPR036396">
    <property type="entry name" value="Cyt_P450_sf"/>
</dbReference>
<protein>
    <recommendedName>
        <fullName evidence="11">FBD domain-containing protein</fullName>
    </recommendedName>
</protein>
<dbReference type="CDD" id="cd11043">
    <property type="entry name" value="CYP90-like"/>
    <property type="match status" value="1"/>
</dbReference>
<dbReference type="GO" id="GO:0016125">
    <property type="term" value="P:sterol metabolic process"/>
    <property type="evidence" value="ECO:0007669"/>
    <property type="project" value="TreeGrafter"/>
</dbReference>
<dbReference type="AlphaFoldDB" id="A0AA39VFJ3"/>
<comment type="similarity">
    <text evidence="4">Belongs to the cytochrome P450 family.</text>
</comment>
<evidence type="ECO:0000256" key="7">
    <source>
        <dbReference type="ARBA" id="ARBA00022989"/>
    </source>
</evidence>
<evidence type="ECO:0000256" key="5">
    <source>
        <dbReference type="ARBA" id="ARBA00022692"/>
    </source>
</evidence>
<dbReference type="InterPro" id="IPR055411">
    <property type="entry name" value="LRR_FXL15/At3g58940/PEG3-like"/>
</dbReference>
<dbReference type="InterPro" id="IPR032675">
    <property type="entry name" value="LRR_dom_sf"/>
</dbReference>
<keyword evidence="13" id="KW-1185">Reference proteome</keyword>
<evidence type="ECO:0000256" key="2">
    <source>
        <dbReference type="ARBA" id="ARBA00004167"/>
    </source>
</evidence>
<evidence type="ECO:0000256" key="4">
    <source>
        <dbReference type="ARBA" id="ARBA00010617"/>
    </source>
</evidence>
<evidence type="ECO:0000313" key="13">
    <source>
        <dbReference type="Proteomes" id="UP001168877"/>
    </source>
</evidence>
<dbReference type="Pfam" id="PF00067">
    <property type="entry name" value="p450"/>
    <property type="match status" value="1"/>
</dbReference>
<dbReference type="PANTHER" id="PTHR24286:SF217">
    <property type="entry name" value="OS07G0520300 PROTEIN"/>
    <property type="match status" value="1"/>
</dbReference>
<feature type="domain" description="FBD" evidence="11">
    <location>
        <begin position="783"/>
        <end position="854"/>
    </location>
</feature>
<dbReference type="Proteomes" id="UP001168877">
    <property type="component" value="Unassembled WGS sequence"/>
</dbReference>
<dbReference type="InterPro" id="IPR002401">
    <property type="entry name" value="Cyt_P450_E_grp-I"/>
</dbReference>
<evidence type="ECO:0000313" key="12">
    <source>
        <dbReference type="EMBL" id="KAK0578142.1"/>
    </source>
</evidence>
<comment type="caution">
    <text evidence="12">The sequence shown here is derived from an EMBL/GenBank/DDBJ whole genome shotgun (WGS) entry which is preliminary data.</text>
</comment>
<evidence type="ECO:0000256" key="10">
    <source>
        <dbReference type="PIRSR" id="PIRSR602401-1"/>
    </source>
</evidence>
<evidence type="ECO:0000256" key="1">
    <source>
        <dbReference type="ARBA" id="ARBA00001971"/>
    </source>
</evidence>
<keyword evidence="7" id="KW-0472">Membrane</keyword>
<dbReference type="SMART" id="SM00579">
    <property type="entry name" value="FBD"/>
    <property type="match status" value="1"/>
</dbReference>
<dbReference type="SUPFAM" id="SSF52047">
    <property type="entry name" value="RNI-like"/>
    <property type="match status" value="1"/>
</dbReference>
<comment type="subcellular location">
    <subcellularLocation>
        <location evidence="2">Membrane</location>
        <topology evidence="2">Single-pass membrane protein</topology>
    </subcellularLocation>
</comment>
<dbReference type="FunFam" id="1.10.630.10:FF:000022">
    <property type="entry name" value="Taxadiene 5-alpha hydroxylase"/>
    <property type="match status" value="1"/>
</dbReference>
<dbReference type="GO" id="GO:0016020">
    <property type="term" value="C:membrane"/>
    <property type="evidence" value="ECO:0007669"/>
    <property type="project" value="UniProtKB-SubCell"/>
</dbReference>
<dbReference type="InterPro" id="IPR017972">
    <property type="entry name" value="Cyt_P450_CS"/>
</dbReference>
<evidence type="ECO:0000256" key="6">
    <source>
        <dbReference type="ARBA" id="ARBA00022723"/>
    </source>
</evidence>
<dbReference type="GO" id="GO:0016705">
    <property type="term" value="F:oxidoreductase activity, acting on paired donors, with incorporation or reduction of molecular oxygen"/>
    <property type="evidence" value="ECO:0007669"/>
    <property type="project" value="InterPro"/>
</dbReference>
<dbReference type="GO" id="GO:0004497">
    <property type="term" value="F:monooxygenase activity"/>
    <property type="evidence" value="ECO:0007669"/>
    <property type="project" value="InterPro"/>
</dbReference>
<evidence type="ECO:0000259" key="11">
    <source>
        <dbReference type="SMART" id="SM00579"/>
    </source>
</evidence>
<comment type="cofactor">
    <cofactor evidence="1 10">
        <name>heme</name>
        <dbReference type="ChEBI" id="CHEBI:30413"/>
    </cofactor>
</comment>
<dbReference type="GO" id="GO:0005506">
    <property type="term" value="F:iron ion binding"/>
    <property type="evidence" value="ECO:0007669"/>
    <property type="project" value="InterPro"/>
</dbReference>
<feature type="binding site" description="axial binding residue" evidence="10">
    <location>
        <position position="419"/>
    </location>
    <ligand>
        <name>heme</name>
        <dbReference type="ChEBI" id="CHEBI:30413"/>
    </ligand>
    <ligandPart>
        <name>Fe</name>
        <dbReference type="ChEBI" id="CHEBI:18248"/>
    </ligandPart>
</feature>
<keyword evidence="7" id="KW-1133">Transmembrane helix</keyword>
<dbReference type="InterPro" id="IPR001128">
    <property type="entry name" value="Cyt_P450"/>
</dbReference>
<organism evidence="12 13">
    <name type="scientific">Acer saccharum</name>
    <name type="common">Sugar maple</name>
    <dbReference type="NCBI Taxonomy" id="4024"/>
    <lineage>
        <taxon>Eukaryota</taxon>
        <taxon>Viridiplantae</taxon>
        <taxon>Streptophyta</taxon>
        <taxon>Embryophyta</taxon>
        <taxon>Tracheophyta</taxon>
        <taxon>Spermatophyta</taxon>
        <taxon>Magnoliopsida</taxon>
        <taxon>eudicotyledons</taxon>
        <taxon>Gunneridae</taxon>
        <taxon>Pentapetalae</taxon>
        <taxon>rosids</taxon>
        <taxon>malvids</taxon>
        <taxon>Sapindales</taxon>
        <taxon>Sapindaceae</taxon>
        <taxon>Hippocastanoideae</taxon>
        <taxon>Acereae</taxon>
        <taxon>Acer</taxon>
    </lineage>
</organism>
<dbReference type="EMBL" id="JAUESC010000385">
    <property type="protein sequence ID" value="KAK0578142.1"/>
    <property type="molecule type" value="Genomic_DNA"/>
</dbReference>
<proteinExistence type="inferred from homology"/>
<name>A0AA39VFJ3_ACESA</name>
<gene>
    <name evidence="12" type="ORF">LWI29_005768</name>
</gene>
<evidence type="ECO:0000256" key="8">
    <source>
        <dbReference type="ARBA" id="ARBA00023002"/>
    </source>
</evidence>
<dbReference type="PROSITE" id="PS00086">
    <property type="entry name" value="CYTOCHROME_P450"/>
    <property type="match status" value="1"/>
</dbReference>